<comment type="similarity">
    <text evidence="1">Belongs to the thioesterase PaaI family.</text>
</comment>
<keyword evidence="5" id="KW-1185">Reference proteome</keyword>
<dbReference type="GO" id="GO:0061522">
    <property type="term" value="F:1,4-dihydroxy-2-naphthoyl-CoA thioesterase activity"/>
    <property type="evidence" value="ECO:0007669"/>
    <property type="project" value="TreeGrafter"/>
</dbReference>
<dbReference type="OrthoDB" id="9798208at2"/>
<dbReference type="Proteomes" id="UP000256269">
    <property type="component" value="Unassembled WGS sequence"/>
</dbReference>
<dbReference type="InterPro" id="IPR006683">
    <property type="entry name" value="Thioestr_dom"/>
</dbReference>
<dbReference type="CDD" id="cd03443">
    <property type="entry name" value="PaaI_thioesterase"/>
    <property type="match status" value="1"/>
</dbReference>
<dbReference type="InterPro" id="IPR029069">
    <property type="entry name" value="HotDog_dom_sf"/>
</dbReference>
<comment type="caution">
    <text evidence="4">The sequence shown here is derived from an EMBL/GenBank/DDBJ whole genome shotgun (WGS) entry which is preliminary data.</text>
</comment>
<evidence type="ECO:0000256" key="2">
    <source>
        <dbReference type="ARBA" id="ARBA00022801"/>
    </source>
</evidence>
<dbReference type="NCBIfam" id="TIGR00369">
    <property type="entry name" value="unchar_dom_1"/>
    <property type="match status" value="1"/>
</dbReference>
<accession>A0A3E0HE72</accession>
<evidence type="ECO:0000256" key="1">
    <source>
        <dbReference type="ARBA" id="ARBA00008324"/>
    </source>
</evidence>
<dbReference type="Gene3D" id="3.10.129.10">
    <property type="entry name" value="Hotdog Thioesterase"/>
    <property type="match status" value="1"/>
</dbReference>
<proteinExistence type="inferred from homology"/>
<dbReference type="EMBL" id="QUNO01000009">
    <property type="protein sequence ID" value="REH43571.1"/>
    <property type="molecule type" value="Genomic_DNA"/>
</dbReference>
<dbReference type="PANTHER" id="PTHR43240">
    <property type="entry name" value="1,4-DIHYDROXY-2-NAPHTHOYL-COA THIOESTERASE 1"/>
    <property type="match status" value="1"/>
</dbReference>
<feature type="domain" description="Thioesterase" evidence="3">
    <location>
        <begin position="41"/>
        <end position="119"/>
    </location>
</feature>
<dbReference type="RefSeq" id="WP_116177022.1">
    <property type="nucleotide sequence ID" value="NZ_CP144375.1"/>
</dbReference>
<dbReference type="SUPFAM" id="SSF54637">
    <property type="entry name" value="Thioesterase/thiol ester dehydrase-isomerase"/>
    <property type="match status" value="1"/>
</dbReference>
<evidence type="ECO:0000313" key="4">
    <source>
        <dbReference type="EMBL" id="REH43571.1"/>
    </source>
</evidence>
<sequence length="139" mass="14421">MPELTMVPAGELETAMGIEVLEATPQRVVGSIPVAGNTQPFGVLHGGASCVLAETLASVGACLHFGQYDRIAVGAEINATHHAPARGGRVTGVATAVHLGRRLASYEIVLTDENGRRICTARMTAASVATSRGSTKEER</sequence>
<reference evidence="4 5" key="1">
    <citation type="submission" date="2018-08" db="EMBL/GenBank/DDBJ databases">
        <title>Genomic Encyclopedia of Archaeal and Bacterial Type Strains, Phase II (KMG-II): from individual species to whole genera.</title>
        <authorList>
            <person name="Goeker M."/>
        </authorList>
    </citation>
    <scope>NUCLEOTIDE SEQUENCE [LARGE SCALE GENOMIC DNA]</scope>
    <source>
        <strain evidence="4 5">DSM 45791</strain>
    </source>
</reference>
<evidence type="ECO:0000259" key="3">
    <source>
        <dbReference type="Pfam" id="PF03061"/>
    </source>
</evidence>
<dbReference type="InterPro" id="IPR003736">
    <property type="entry name" value="PAAI_dom"/>
</dbReference>
<evidence type="ECO:0000313" key="5">
    <source>
        <dbReference type="Proteomes" id="UP000256269"/>
    </source>
</evidence>
<dbReference type="PANTHER" id="PTHR43240:SF5">
    <property type="entry name" value="1,4-DIHYDROXY-2-NAPHTHOYL-COA THIOESTERASE 1"/>
    <property type="match status" value="1"/>
</dbReference>
<name>A0A3E0HE72_9PSEU</name>
<dbReference type="Pfam" id="PF03061">
    <property type="entry name" value="4HBT"/>
    <property type="match status" value="1"/>
</dbReference>
<organism evidence="4 5">
    <name type="scientific">Kutzneria buriramensis</name>
    <dbReference type="NCBI Taxonomy" id="1045776"/>
    <lineage>
        <taxon>Bacteria</taxon>
        <taxon>Bacillati</taxon>
        <taxon>Actinomycetota</taxon>
        <taxon>Actinomycetes</taxon>
        <taxon>Pseudonocardiales</taxon>
        <taxon>Pseudonocardiaceae</taxon>
        <taxon>Kutzneria</taxon>
    </lineage>
</organism>
<protein>
    <submittedName>
        <fullName evidence="4">Uncharacterized protein (TIGR00369 family)</fullName>
    </submittedName>
</protein>
<dbReference type="AlphaFoldDB" id="A0A3E0HE72"/>
<dbReference type="GO" id="GO:0005829">
    <property type="term" value="C:cytosol"/>
    <property type="evidence" value="ECO:0007669"/>
    <property type="project" value="TreeGrafter"/>
</dbReference>
<keyword evidence="2" id="KW-0378">Hydrolase</keyword>
<gene>
    <name evidence="4" type="ORF">BCF44_109114</name>
</gene>